<dbReference type="GeneID" id="130461162"/>
<accession>A0ABM3QP25</accession>
<sequence length="132" mass="15260">MPLSLFPSLYRRRTNTTITVATGDESPQPNRLPPLRALLLRASSLSPSRVPFPRNQREQKYSVLNFKTWIYFPKPIWPNSNYWALKLDSELSMNEPRKTKPLANRGSEVLWGTMETSSGEEFHNNNVHLVYA</sequence>
<dbReference type="Proteomes" id="UP000813463">
    <property type="component" value="Chromosome 5"/>
</dbReference>
<evidence type="ECO:0008006" key="3">
    <source>
        <dbReference type="Google" id="ProtNLM"/>
    </source>
</evidence>
<protein>
    <recommendedName>
        <fullName evidence="3">Beta-galactosidase</fullName>
    </recommendedName>
</protein>
<organism evidence="1 2">
    <name type="scientific">Spinacia oleracea</name>
    <name type="common">Spinach</name>
    <dbReference type="NCBI Taxonomy" id="3562"/>
    <lineage>
        <taxon>Eukaryota</taxon>
        <taxon>Viridiplantae</taxon>
        <taxon>Streptophyta</taxon>
        <taxon>Embryophyta</taxon>
        <taxon>Tracheophyta</taxon>
        <taxon>Spermatophyta</taxon>
        <taxon>Magnoliopsida</taxon>
        <taxon>eudicotyledons</taxon>
        <taxon>Gunneridae</taxon>
        <taxon>Pentapetalae</taxon>
        <taxon>Caryophyllales</taxon>
        <taxon>Chenopodiaceae</taxon>
        <taxon>Chenopodioideae</taxon>
        <taxon>Anserineae</taxon>
        <taxon>Spinacia</taxon>
    </lineage>
</organism>
<dbReference type="RefSeq" id="XP_056685114.1">
    <property type="nucleotide sequence ID" value="XM_056829136.1"/>
</dbReference>
<reference evidence="2" key="2">
    <citation type="submission" date="2025-08" db="UniProtKB">
        <authorList>
            <consortium name="RefSeq"/>
        </authorList>
    </citation>
    <scope>IDENTIFICATION</scope>
    <source>
        <tissue evidence="2">Leaf</tissue>
    </source>
</reference>
<evidence type="ECO:0000313" key="2">
    <source>
        <dbReference type="RefSeq" id="XP_056685114.1"/>
    </source>
</evidence>
<name>A0ABM3QP25_SPIOL</name>
<keyword evidence="1" id="KW-1185">Reference proteome</keyword>
<gene>
    <name evidence="2" type="primary">LOC130461162</name>
</gene>
<proteinExistence type="predicted"/>
<reference evidence="1" key="1">
    <citation type="journal article" date="2021" name="Nat. Commun.">
        <title>Genomic analyses provide insights into spinach domestication and the genetic basis of agronomic traits.</title>
        <authorList>
            <person name="Cai X."/>
            <person name="Sun X."/>
            <person name="Xu C."/>
            <person name="Sun H."/>
            <person name="Wang X."/>
            <person name="Ge C."/>
            <person name="Zhang Z."/>
            <person name="Wang Q."/>
            <person name="Fei Z."/>
            <person name="Jiao C."/>
            <person name="Wang Q."/>
        </authorList>
    </citation>
    <scope>NUCLEOTIDE SEQUENCE [LARGE SCALE GENOMIC DNA]</scope>
    <source>
        <strain evidence="1">cv. Varoflay</strain>
    </source>
</reference>
<evidence type="ECO:0000313" key="1">
    <source>
        <dbReference type="Proteomes" id="UP000813463"/>
    </source>
</evidence>